<dbReference type="SUPFAM" id="SSF56091">
    <property type="entry name" value="DNA ligase/mRNA capping enzyme, catalytic domain"/>
    <property type="match status" value="1"/>
</dbReference>
<evidence type="ECO:0000256" key="13">
    <source>
        <dbReference type="ARBA" id="ARBA00034003"/>
    </source>
</evidence>
<keyword evidence="4 14" id="KW-0235">DNA replication</keyword>
<feature type="binding site" evidence="14">
    <location>
        <position position="418"/>
    </location>
    <ligand>
        <name>ATP</name>
        <dbReference type="ChEBI" id="CHEBI:30616"/>
    </ligand>
</feature>
<dbReference type="SUPFAM" id="SSF117018">
    <property type="entry name" value="ATP-dependent DNA ligase DNA-binding domain"/>
    <property type="match status" value="1"/>
</dbReference>
<dbReference type="PANTHER" id="PTHR45674">
    <property type="entry name" value="DNA LIGASE 1/3 FAMILY MEMBER"/>
    <property type="match status" value="1"/>
</dbReference>
<evidence type="ECO:0000313" key="17">
    <source>
        <dbReference type="EMBL" id="PJC27906.1"/>
    </source>
</evidence>
<evidence type="ECO:0000256" key="8">
    <source>
        <dbReference type="ARBA" id="ARBA00022840"/>
    </source>
</evidence>
<dbReference type="EMBL" id="PFSF01000069">
    <property type="protein sequence ID" value="PJC27906.1"/>
    <property type="molecule type" value="Genomic_DNA"/>
</dbReference>
<keyword evidence="7 14" id="KW-0227">DNA damage</keyword>
<dbReference type="InterPro" id="IPR050191">
    <property type="entry name" value="ATP-dep_DNA_ligase"/>
</dbReference>
<comment type="caution">
    <text evidence="17">The sequence shown here is derived from an EMBL/GenBank/DDBJ whole genome shotgun (WGS) entry which is preliminary data.</text>
</comment>
<keyword evidence="6 14" id="KW-0547">Nucleotide-binding</keyword>
<keyword evidence="5 14" id="KW-0479">Metal-binding</keyword>
<dbReference type="Pfam" id="PF04675">
    <property type="entry name" value="DNA_ligase_A_N"/>
    <property type="match status" value="1"/>
</dbReference>
<feature type="binding site" evidence="14">
    <location>
        <position position="249"/>
    </location>
    <ligand>
        <name>ATP</name>
        <dbReference type="ChEBI" id="CHEBI:30616"/>
    </ligand>
</feature>
<dbReference type="Gene3D" id="3.30.470.30">
    <property type="entry name" value="DNA ligase/mRNA capping enzyme"/>
    <property type="match status" value="1"/>
</dbReference>
<evidence type="ECO:0000313" key="18">
    <source>
        <dbReference type="Proteomes" id="UP000229816"/>
    </source>
</evidence>
<dbReference type="EC" id="6.5.1.1" evidence="14"/>
<evidence type="ECO:0000256" key="15">
    <source>
        <dbReference type="RuleBase" id="RU004196"/>
    </source>
</evidence>
<protein>
    <recommendedName>
        <fullName evidence="14">Probable DNA ligase</fullName>
        <ecNumber evidence="14">6.5.1.1</ecNumber>
    </recommendedName>
    <alternativeName>
        <fullName evidence="14">Polydeoxyribonucleotide synthase [ATP]</fullName>
    </alternativeName>
</protein>
<dbReference type="InterPro" id="IPR022865">
    <property type="entry name" value="DNA_ligae_ATP-dep_bac/arc"/>
</dbReference>
<dbReference type="CDD" id="cd07901">
    <property type="entry name" value="Adenylation_DNA_ligase_Arch_LigB"/>
    <property type="match status" value="1"/>
</dbReference>
<evidence type="ECO:0000256" key="2">
    <source>
        <dbReference type="ARBA" id="ARBA00022598"/>
    </source>
</evidence>
<dbReference type="Proteomes" id="UP000229816">
    <property type="component" value="Unassembled WGS sequence"/>
</dbReference>
<dbReference type="AlphaFoldDB" id="A0A2M8ES62"/>
<feature type="binding site" evidence="14">
    <location>
        <position position="424"/>
    </location>
    <ligand>
        <name>ATP</name>
        <dbReference type="ChEBI" id="CHEBI:30616"/>
    </ligand>
</feature>
<reference evidence="18" key="1">
    <citation type="submission" date="2017-09" db="EMBL/GenBank/DDBJ databases">
        <title>Depth-based differentiation of microbial function through sediment-hosted aquifers and enrichment of novel symbionts in the deep terrestrial subsurface.</title>
        <authorList>
            <person name="Probst A.J."/>
            <person name="Ladd B."/>
            <person name="Jarett J.K."/>
            <person name="Geller-Mcgrath D.E."/>
            <person name="Sieber C.M.K."/>
            <person name="Emerson J.B."/>
            <person name="Anantharaman K."/>
            <person name="Thomas B.C."/>
            <person name="Malmstrom R."/>
            <person name="Stieglmeier M."/>
            <person name="Klingl A."/>
            <person name="Woyke T."/>
            <person name="Ryan C.M."/>
            <person name="Banfield J.F."/>
        </authorList>
    </citation>
    <scope>NUCLEOTIDE SEQUENCE [LARGE SCALE GENOMIC DNA]</scope>
</reference>
<dbReference type="Gene3D" id="2.40.50.140">
    <property type="entry name" value="Nucleic acid-binding proteins"/>
    <property type="match status" value="1"/>
</dbReference>
<dbReference type="GO" id="GO:0051301">
    <property type="term" value="P:cell division"/>
    <property type="evidence" value="ECO:0007669"/>
    <property type="project" value="UniProtKB-KW"/>
</dbReference>
<keyword evidence="10 14" id="KW-0233">DNA recombination</keyword>
<comment type="function">
    <text evidence="14">DNA ligase that seals nicks in double-stranded DNA during DNA replication, DNA recombination and DNA repair.</text>
</comment>
<gene>
    <name evidence="14" type="primary">lig</name>
    <name evidence="17" type="ORF">CO054_03165</name>
</gene>
<dbReference type="NCBIfam" id="TIGR00574">
    <property type="entry name" value="dnl1"/>
    <property type="match status" value="1"/>
</dbReference>
<evidence type="ECO:0000256" key="7">
    <source>
        <dbReference type="ARBA" id="ARBA00022763"/>
    </source>
</evidence>
<keyword evidence="3 14" id="KW-0132">Cell division</keyword>
<dbReference type="InterPro" id="IPR012308">
    <property type="entry name" value="DNA_ligase_ATP-dep_N"/>
</dbReference>
<dbReference type="GO" id="GO:0005524">
    <property type="term" value="F:ATP binding"/>
    <property type="evidence" value="ECO:0007669"/>
    <property type="project" value="UniProtKB-UniRule"/>
</dbReference>
<dbReference type="Pfam" id="PF01068">
    <property type="entry name" value="DNA_ligase_A_M"/>
    <property type="match status" value="1"/>
</dbReference>
<evidence type="ECO:0000256" key="6">
    <source>
        <dbReference type="ARBA" id="ARBA00022741"/>
    </source>
</evidence>
<dbReference type="InterPro" id="IPR000977">
    <property type="entry name" value="DNA_ligase_ATP-dep"/>
</dbReference>
<organism evidence="17 18">
    <name type="scientific">Candidatus Shapirobacteria bacterium CG_4_9_14_0_2_um_filter_39_11</name>
    <dbReference type="NCBI Taxonomy" id="1974478"/>
    <lineage>
        <taxon>Bacteria</taxon>
        <taxon>Candidatus Shapironibacteriota</taxon>
    </lineage>
</organism>
<evidence type="ECO:0000259" key="16">
    <source>
        <dbReference type="PROSITE" id="PS50160"/>
    </source>
</evidence>
<feature type="active site" description="N6-AMP-lysine intermediate" evidence="14">
    <location>
        <position position="251"/>
    </location>
</feature>
<dbReference type="GO" id="GO:0003910">
    <property type="term" value="F:DNA ligase (ATP) activity"/>
    <property type="evidence" value="ECO:0007669"/>
    <property type="project" value="UniProtKB-UniRule"/>
</dbReference>
<keyword evidence="9 14" id="KW-0460">Magnesium</keyword>
<comment type="similarity">
    <text evidence="1 14 15">Belongs to the ATP-dependent DNA ligase family.</text>
</comment>
<sequence length="579" mass="65493">MKFAKLAQYFQQLESTASRNQMTEILVDLLKEAGKDEIDKICYLSLGRLAPLYAGIEFNLAEKLMIRVVARAFEAKEETVKKEYKKTGDLGEVAQNGKRKTEDGRQKTSKPSVLQVYERLYEVTTESGEGSVERKIAKMADLLRGLDSLGTKYVVRIPLGKLRLGFSDLTILDALSFMVARDKSKRQEIEEAFNVRADIGQIAKVVKEKGLKGLKGIKASLGTPIMSALCQRLPNTEEMIKKMGRVAVEPKYDGTRLQIHVVGSKQVSIFTRNLENVAQMFPDIVEALSKEIKARQVILDGEAIGFDPKTGKFLPFQETIKRKRKYEISEKAKEIPLKYFAFDVLFKEGKDLLGLPFNKRREILEKTLFSTSKTIILSPQIVTENPNELRRYHDEQIKKGLEGVVVKKWQAPYDPGRRGYTWVKFKQEKGKKGGGLADTLDCVVMGYYKGRGKRAGFGIGAFLVGVRESKSSDQFLTISKIGTGLTDEQWREMYSRCQVSGVRCQAKPKEYIVAKGLTPDVWCQPEIVVEIEADNITKSPIHAAKYALRFPRLVRFRDDKSPEEATTIKEAEKLYNLQK</sequence>
<comment type="cofactor">
    <cofactor evidence="14">
        <name>Mg(2+)</name>
        <dbReference type="ChEBI" id="CHEBI:18420"/>
    </cofactor>
</comment>
<evidence type="ECO:0000256" key="4">
    <source>
        <dbReference type="ARBA" id="ARBA00022705"/>
    </source>
</evidence>
<evidence type="ECO:0000256" key="14">
    <source>
        <dbReference type="HAMAP-Rule" id="MF_00407"/>
    </source>
</evidence>
<keyword evidence="12 14" id="KW-0131">Cell cycle</keyword>
<dbReference type="GO" id="GO:0006273">
    <property type="term" value="P:lagging strand elongation"/>
    <property type="evidence" value="ECO:0007669"/>
    <property type="project" value="TreeGrafter"/>
</dbReference>
<dbReference type="GO" id="GO:0046872">
    <property type="term" value="F:metal ion binding"/>
    <property type="evidence" value="ECO:0007669"/>
    <property type="project" value="UniProtKB-KW"/>
</dbReference>
<keyword evidence="8 14" id="KW-0067">ATP-binding</keyword>
<evidence type="ECO:0000256" key="12">
    <source>
        <dbReference type="ARBA" id="ARBA00023306"/>
    </source>
</evidence>
<dbReference type="Gene3D" id="1.10.3260.10">
    <property type="entry name" value="DNA ligase, ATP-dependent, N-terminal domain"/>
    <property type="match status" value="1"/>
</dbReference>
<dbReference type="GO" id="GO:0006310">
    <property type="term" value="P:DNA recombination"/>
    <property type="evidence" value="ECO:0007669"/>
    <property type="project" value="UniProtKB-UniRule"/>
</dbReference>
<feature type="binding site" evidence="14">
    <location>
        <position position="342"/>
    </location>
    <ligand>
        <name>ATP</name>
        <dbReference type="ChEBI" id="CHEBI:30616"/>
    </ligand>
</feature>
<dbReference type="GO" id="GO:0071897">
    <property type="term" value="P:DNA biosynthetic process"/>
    <property type="evidence" value="ECO:0007669"/>
    <property type="project" value="InterPro"/>
</dbReference>
<feature type="binding site" evidence="14">
    <location>
        <position position="302"/>
    </location>
    <ligand>
        <name>ATP</name>
        <dbReference type="ChEBI" id="CHEBI:30616"/>
    </ligand>
</feature>
<dbReference type="HAMAP" id="MF_00407">
    <property type="entry name" value="DNA_ligase"/>
    <property type="match status" value="1"/>
</dbReference>
<feature type="binding site" evidence="14">
    <location>
        <position position="256"/>
    </location>
    <ligand>
        <name>ATP</name>
        <dbReference type="ChEBI" id="CHEBI:30616"/>
    </ligand>
</feature>
<dbReference type="Pfam" id="PF04679">
    <property type="entry name" value="DNA_ligase_A_C"/>
    <property type="match status" value="1"/>
</dbReference>
<evidence type="ECO:0000256" key="9">
    <source>
        <dbReference type="ARBA" id="ARBA00022842"/>
    </source>
</evidence>
<keyword evidence="11 14" id="KW-0234">DNA repair</keyword>
<dbReference type="PROSITE" id="PS50160">
    <property type="entry name" value="DNA_LIGASE_A3"/>
    <property type="match status" value="1"/>
</dbReference>
<name>A0A2M8ES62_9BACT</name>
<dbReference type="PANTHER" id="PTHR45674:SF4">
    <property type="entry name" value="DNA LIGASE 1"/>
    <property type="match status" value="1"/>
</dbReference>
<dbReference type="FunFam" id="1.10.3260.10:FF:000007">
    <property type="entry name" value="DNA ligase"/>
    <property type="match status" value="1"/>
</dbReference>
<feature type="domain" description="ATP-dependent DNA ligase family profile" evidence="16">
    <location>
        <begin position="330"/>
        <end position="456"/>
    </location>
</feature>
<proteinExistence type="inferred from homology"/>
<dbReference type="InterPro" id="IPR012340">
    <property type="entry name" value="NA-bd_OB-fold"/>
</dbReference>
<dbReference type="GO" id="GO:0003677">
    <property type="term" value="F:DNA binding"/>
    <property type="evidence" value="ECO:0007669"/>
    <property type="project" value="InterPro"/>
</dbReference>
<dbReference type="GO" id="GO:0006281">
    <property type="term" value="P:DNA repair"/>
    <property type="evidence" value="ECO:0007669"/>
    <property type="project" value="UniProtKB-UniRule"/>
</dbReference>
<evidence type="ECO:0000256" key="10">
    <source>
        <dbReference type="ARBA" id="ARBA00023172"/>
    </source>
</evidence>
<evidence type="ECO:0000256" key="1">
    <source>
        <dbReference type="ARBA" id="ARBA00007572"/>
    </source>
</evidence>
<evidence type="ECO:0000256" key="11">
    <source>
        <dbReference type="ARBA" id="ARBA00023204"/>
    </source>
</evidence>
<dbReference type="InterPro" id="IPR036599">
    <property type="entry name" value="DNA_ligase_N_sf"/>
</dbReference>
<dbReference type="InterPro" id="IPR012309">
    <property type="entry name" value="DNA_ligase_ATP-dep_C"/>
</dbReference>
<evidence type="ECO:0000256" key="5">
    <source>
        <dbReference type="ARBA" id="ARBA00022723"/>
    </source>
</evidence>
<keyword evidence="2 14" id="KW-0436">Ligase</keyword>
<feature type="binding site" evidence="14">
    <location>
        <position position="272"/>
    </location>
    <ligand>
        <name>ATP</name>
        <dbReference type="ChEBI" id="CHEBI:30616"/>
    </ligand>
</feature>
<dbReference type="InterPro" id="IPR012310">
    <property type="entry name" value="DNA_ligase_ATP-dep_cent"/>
</dbReference>
<evidence type="ECO:0000256" key="3">
    <source>
        <dbReference type="ARBA" id="ARBA00022618"/>
    </source>
</evidence>
<dbReference type="SUPFAM" id="SSF50249">
    <property type="entry name" value="Nucleic acid-binding proteins"/>
    <property type="match status" value="1"/>
</dbReference>
<comment type="catalytic activity">
    <reaction evidence="13 14">
        <text>ATP + (deoxyribonucleotide)n-3'-hydroxyl + 5'-phospho-(deoxyribonucleotide)m = (deoxyribonucleotide)n+m + AMP + diphosphate.</text>
        <dbReference type="EC" id="6.5.1.1"/>
    </reaction>
</comment>
<accession>A0A2M8ES62</accession>